<dbReference type="SUPFAM" id="SSF46689">
    <property type="entry name" value="Homeodomain-like"/>
    <property type="match status" value="1"/>
</dbReference>
<evidence type="ECO:0000256" key="1">
    <source>
        <dbReference type="ARBA" id="ARBA00023015"/>
    </source>
</evidence>
<keyword evidence="1" id="KW-0805">Transcription regulation</keyword>
<gene>
    <name evidence="6" type="ORF">ACFFGY_18280</name>
</gene>
<protein>
    <submittedName>
        <fullName evidence="6">TetR/AcrR family transcriptional regulator</fullName>
    </submittedName>
</protein>
<feature type="domain" description="HTH tetR-type" evidence="5">
    <location>
        <begin position="7"/>
        <end position="67"/>
    </location>
</feature>
<keyword evidence="7" id="KW-1185">Reference proteome</keyword>
<evidence type="ECO:0000313" key="6">
    <source>
        <dbReference type="EMBL" id="MFC0410205.1"/>
    </source>
</evidence>
<sequence length="190" mass="20612">MGRPRSEEARRAVLDAAYAILVETGLGRFSTEAVASRSGVARTTIYRWWPTRGLLAIESFLDAFRAQLVYAETGDPLTDFRALLDSLVRVLSGPAGLVAASVMAEAQSDPETRRVFLEVFSVPLRRESARLLGRGIEGGVLRADLDLAVVLDAAVGAVYMRLLLGQPLDADWSNRLADTVLRGCLPGPDR</sequence>
<accession>A0ABV6JWW1</accession>
<keyword evidence="2 4" id="KW-0238">DNA-binding</keyword>
<dbReference type="InterPro" id="IPR011075">
    <property type="entry name" value="TetR_C"/>
</dbReference>
<dbReference type="InterPro" id="IPR036271">
    <property type="entry name" value="Tet_transcr_reg_TetR-rel_C_sf"/>
</dbReference>
<evidence type="ECO:0000256" key="3">
    <source>
        <dbReference type="ARBA" id="ARBA00023163"/>
    </source>
</evidence>
<organism evidence="6 7">
    <name type="scientific">Roseomonas elaeocarpi</name>
    <dbReference type="NCBI Taxonomy" id="907779"/>
    <lineage>
        <taxon>Bacteria</taxon>
        <taxon>Pseudomonadati</taxon>
        <taxon>Pseudomonadota</taxon>
        <taxon>Alphaproteobacteria</taxon>
        <taxon>Acetobacterales</taxon>
        <taxon>Roseomonadaceae</taxon>
        <taxon>Roseomonas</taxon>
    </lineage>
</organism>
<dbReference type="InterPro" id="IPR009057">
    <property type="entry name" value="Homeodomain-like_sf"/>
</dbReference>
<dbReference type="PROSITE" id="PS50977">
    <property type="entry name" value="HTH_TETR_2"/>
    <property type="match status" value="1"/>
</dbReference>
<dbReference type="PANTHER" id="PTHR30055">
    <property type="entry name" value="HTH-TYPE TRANSCRIPTIONAL REGULATOR RUTR"/>
    <property type="match status" value="1"/>
</dbReference>
<dbReference type="SUPFAM" id="SSF48498">
    <property type="entry name" value="Tetracyclin repressor-like, C-terminal domain"/>
    <property type="match status" value="1"/>
</dbReference>
<keyword evidence="3" id="KW-0804">Transcription</keyword>
<dbReference type="PANTHER" id="PTHR30055:SF148">
    <property type="entry name" value="TETR-FAMILY TRANSCRIPTIONAL REGULATOR"/>
    <property type="match status" value="1"/>
</dbReference>
<feature type="DNA-binding region" description="H-T-H motif" evidence="4">
    <location>
        <begin position="30"/>
        <end position="49"/>
    </location>
</feature>
<proteinExistence type="predicted"/>
<name>A0ABV6JWW1_9PROT</name>
<dbReference type="Proteomes" id="UP001589865">
    <property type="component" value="Unassembled WGS sequence"/>
</dbReference>
<dbReference type="EMBL" id="JBHLUN010000013">
    <property type="protein sequence ID" value="MFC0410205.1"/>
    <property type="molecule type" value="Genomic_DNA"/>
</dbReference>
<evidence type="ECO:0000313" key="7">
    <source>
        <dbReference type="Proteomes" id="UP001589865"/>
    </source>
</evidence>
<reference evidence="6 7" key="1">
    <citation type="submission" date="2024-09" db="EMBL/GenBank/DDBJ databases">
        <authorList>
            <person name="Sun Q."/>
            <person name="Mori K."/>
        </authorList>
    </citation>
    <scope>NUCLEOTIDE SEQUENCE [LARGE SCALE GENOMIC DNA]</scope>
    <source>
        <strain evidence="6 7">TBRC 5777</strain>
    </source>
</reference>
<evidence type="ECO:0000256" key="4">
    <source>
        <dbReference type="PROSITE-ProRule" id="PRU00335"/>
    </source>
</evidence>
<evidence type="ECO:0000259" key="5">
    <source>
        <dbReference type="PROSITE" id="PS50977"/>
    </source>
</evidence>
<dbReference type="InterPro" id="IPR050109">
    <property type="entry name" value="HTH-type_TetR-like_transc_reg"/>
</dbReference>
<dbReference type="Pfam" id="PF16859">
    <property type="entry name" value="TetR_C_11"/>
    <property type="match status" value="1"/>
</dbReference>
<dbReference type="Gene3D" id="1.10.357.10">
    <property type="entry name" value="Tetracycline Repressor, domain 2"/>
    <property type="match status" value="1"/>
</dbReference>
<dbReference type="InterPro" id="IPR001647">
    <property type="entry name" value="HTH_TetR"/>
</dbReference>
<dbReference type="Gene3D" id="1.10.10.60">
    <property type="entry name" value="Homeodomain-like"/>
    <property type="match status" value="1"/>
</dbReference>
<comment type="caution">
    <text evidence="6">The sequence shown here is derived from an EMBL/GenBank/DDBJ whole genome shotgun (WGS) entry which is preliminary data.</text>
</comment>
<dbReference type="Pfam" id="PF00440">
    <property type="entry name" value="TetR_N"/>
    <property type="match status" value="1"/>
</dbReference>
<dbReference type="RefSeq" id="WP_377045956.1">
    <property type="nucleotide sequence ID" value="NZ_JBHLUN010000013.1"/>
</dbReference>
<evidence type="ECO:0000256" key="2">
    <source>
        <dbReference type="ARBA" id="ARBA00023125"/>
    </source>
</evidence>